<keyword evidence="4" id="KW-1185">Reference proteome</keyword>
<keyword evidence="1" id="KW-0012">Acyltransferase</keyword>
<accession>A0A1H7WGP0</accession>
<organism evidence="2 3">
    <name type="scientific">Phocoenobacter skyensis</name>
    <dbReference type="NCBI Taxonomy" id="97481"/>
    <lineage>
        <taxon>Bacteria</taxon>
        <taxon>Pseudomonadati</taxon>
        <taxon>Pseudomonadota</taxon>
        <taxon>Gammaproteobacteria</taxon>
        <taxon>Pasteurellales</taxon>
        <taxon>Pasteurellaceae</taxon>
        <taxon>Phocoenobacter</taxon>
    </lineage>
</organism>
<reference evidence="1 4" key="3">
    <citation type="journal article" date="2023" name="Front. Microbiol.">
        <title>Phylogeography and host specificity of Pasteurellaceae pathogenic to sea-farmed fish in the north-east Atlantic.</title>
        <authorList>
            <person name="Gulla S."/>
            <person name="Colquhoun D.J."/>
            <person name="Olsen A.B."/>
            <person name="Spilsberg B."/>
            <person name="Lagesen K."/>
            <person name="Aakesson C.P."/>
            <person name="Strom S."/>
            <person name="Manji F."/>
            <person name="Birkbeck T.H."/>
            <person name="Nilsen H.K."/>
        </authorList>
    </citation>
    <scope>NUCLEOTIDE SEQUENCE [LARGE SCALE GENOMIC DNA]</scope>
    <source>
        <strain evidence="1 4">VIO11850</strain>
    </source>
</reference>
<dbReference type="GeneID" id="83544126"/>
<dbReference type="InterPro" id="IPR001451">
    <property type="entry name" value="Hexapep"/>
</dbReference>
<dbReference type="CDD" id="cd04647">
    <property type="entry name" value="LbH_MAT_like"/>
    <property type="match status" value="1"/>
</dbReference>
<proteinExistence type="predicted"/>
<dbReference type="InterPro" id="IPR011004">
    <property type="entry name" value="Trimer_LpxA-like_sf"/>
</dbReference>
<dbReference type="GO" id="GO:0016746">
    <property type="term" value="F:acyltransferase activity"/>
    <property type="evidence" value="ECO:0007669"/>
    <property type="project" value="UniProtKB-KW"/>
</dbReference>
<evidence type="ECO:0000313" key="3">
    <source>
        <dbReference type="Proteomes" id="UP000198883"/>
    </source>
</evidence>
<reference evidence="3" key="1">
    <citation type="submission" date="2016-10" db="EMBL/GenBank/DDBJ databases">
        <authorList>
            <person name="Varghese N."/>
            <person name="Submissions S."/>
        </authorList>
    </citation>
    <scope>NUCLEOTIDE SEQUENCE [LARGE SCALE GENOMIC DNA]</scope>
    <source>
        <strain evidence="3">DSM 24204</strain>
    </source>
</reference>
<dbReference type="Proteomes" id="UP001224812">
    <property type="component" value="Unassembled WGS sequence"/>
</dbReference>
<sequence length="188" mass="20513">MNKIIYVFQLLYGYLVAKFSRISFVGTTKFLGKFRVINSGKIIIGSDTIINSMNRGYHINMHSPCKLYCMNTSAVISIGKNCRIHGTSINAEKKVEIGNGCLIAANTQIMDSNGHITDMKEPNNRLLKRDEAKEIVIGNNVWIGANCIILKGTKIGDGSIITAGSVVKGNIPAKSIYGGNIATLIKQY</sequence>
<evidence type="ECO:0000313" key="4">
    <source>
        <dbReference type="Proteomes" id="UP001224812"/>
    </source>
</evidence>
<dbReference type="EC" id="2.3.1.-" evidence="1"/>
<evidence type="ECO:0000313" key="1">
    <source>
        <dbReference type="EMBL" id="MDP8085165.1"/>
    </source>
</evidence>
<dbReference type="EMBL" id="JASAVS010000007">
    <property type="protein sequence ID" value="MDP8085165.1"/>
    <property type="molecule type" value="Genomic_DNA"/>
</dbReference>
<protein>
    <submittedName>
        <fullName evidence="1">Acyltransferase</fullName>
        <ecNumber evidence="1">2.3.1.-</ecNumber>
    </submittedName>
    <submittedName>
        <fullName evidence="2">Hexapeptide repeat of succinyl-transferase</fullName>
    </submittedName>
</protein>
<dbReference type="OrthoDB" id="9815592at2"/>
<evidence type="ECO:0000313" key="2">
    <source>
        <dbReference type="EMBL" id="SEM20671.1"/>
    </source>
</evidence>
<keyword evidence="2" id="KW-0808">Transferase</keyword>
<dbReference type="Pfam" id="PF14602">
    <property type="entry name" value="Hexapep_2"/>
    <property type="match status" value="1"/>
</dbReference>
<name>A0A1H7WGP0_9PAST</name>
<dbReference type="STRING" id="97481.SAMN05444853_10845"/>
<dbReference type="Gene3D" id="2.160.10.10">
    <property type="entry name" value="Hexapeptide repeat proteins"/>
    <property type="match status" value="1"/>
</dbReference>
<dbReference type="SUPFAM" id="SSF51161">
    <property type="entry name" value="Trimeric LpxA-like enzymes"/>
    <property type="match status" value="1"/>
</dbReference>
<dbReference type="PANTHER" id="PTHR23416">
    <property type="entry name" value="SIALIC ACID SYNTHASE-RELATED"/>
    <property type="match status" value="1"/>
</dbReference>
<dbReference type="InterPro" id="IPR051159">
    <property type="entry name" value="Hexapeptide_acetyltransf"/>
</dbReference>
<dbReference type="AlphaFoldDB" id="A0A1H7WGP0"/>
<dbReference type="EMBL" id="FOBN01000008">
    <property type="protein sequence ID" value="SEM20671.1"/>
    <property type="molecule type" value="Genomic_DNA"/>
</dbReference>
<dbReference type="RefSeq" id="WP_090921320.1">
    <property type="nucleotide sequence ID" value="NZ_CP016180.1"/>
</dbReference>
<reference evidence="2" key="2">
    <citation type="submission" date="2016-10" db="EMBL/GenBank/DDBJ databases">
        <authorList>
            <person name="de Groot N.N."/>
        </authorList>
    </citation>
    <scope>NUCLEOTIDE SEQUENCE [LARGE SCALE GENOMIC DNA]</scope>
    <source>
        <strain evidence="2">DSM 24204</strain>
    </source>
</reference>
<dbReference type="Pfam" id="PF00132">
    <property type="entry name" value="Hexapep"/>
    <property type="match status" value="1"/>
</dbReference>
<dbReference type="Proteomes" id="UP000198883">
    <property type="component" value="Unassembled WGS sequence"/>
</dbReference>
<gene>
    <name evidence="1" type="ORF">QJT92_04390</name>
    <name evidence="2" type="ORF">SAMN05444853_10845</name>
</gene>